<evidence type="ECO:0000259" key="2">
    <source>
        <dbReference type="SMART" id="SM01373"/>
    </source>
</evidence>
<dbReference type="Proteomes" id="UP001212411">
    <property type="component" value="Chromosome 3"/>
</dbReference>
<evidence type="ECO:0000313" key="4">
    <source>
        <dbReference type="Proteomes" id="UP001212411"/>
    </source>
</evidence>
<gene>
    <name evidence="3" type="primary">nse3</name>
    <name evidence="3" type="ORF">SOMG_04520</name>
</gene>
<sequence>MSQFDDLHRKRARNVEPSSPHGARLTASQIIADEEEGSESEGYIDDDLESPNDDAAVGQGSGRTSSDRNRRKKSKPNAGSKPLDELDKGETDSMNFQMLVRNIVRLAICSQSSHQALSRKEVIQRAFPQGSSRSLFQPALEEANRQLQSVFGFQLVLVNPTNRTKEMAISQLRKQHTSNSSSSSSSNVPKYWVLKNSLRFEYCSDQRLVPDSMADTSFLGFLMLVVSLVAVSHGYLGELELKSHLDTLLSSETTPFQLDIDRSLNLLVRFGYLDRVKDDTHNQFVYYIGSRSDIEIGKQGLKSFISEFVQGTNLDEVLSGFTDEKLQTLPNTTENEN</sequence>
<dbReference type="PANTHER" id="PTHR11736:SF14">
    <property type="entry name" value="NSE3 HOMOLOG, SMC5-SMC6 COMPLEX COMPONENT"/>
    <property type="match status" value="1"/>
</dbReference>
<feature type="region of interest" description="Disordered" evidence="1">
    <location>
        <begin position="1"/>
        <end position="89"/>
    </location>
</feature>
<dbReference type="GO" id="GO:0006281">
    <property type="term" value="P:DNA repair"/>
    <property type="evidence" value="ECO:0007669"/>
    <property type="project" value="TreeGrafter"/>
</dbReference>
<accession>A0AAF0AWR6</accession>
<dbReference type="Gene3D" id="1.10.10.1210">
    <property type="entry name" value="MAGE homology domain, winged helix WH2 motif"/>
    <property type="match status" value="1"/>
</dbReference>
<dbReference type="RefSeq" id="XP_056039274.1">
    <property type="nucleotide sequence ID" value="XM_056183304.1"/>
</dbReference>
<dbReference type="EMBL" id="CP115613">
    <property type="protein sequence ID" value="WBW75031.1"/>
    <property type="molecule type" value="Genomic_DNA"/>
</dbReference>
<dbReference type="InterPro" id="IPR002190">
    <property type="entry name" value="MHD_dom"/>
</dbReference>
<reference evidence="3 4" key="1">
    <citation type="journal article" date="2023" name="G3 (Bethesda)">
        <title>A high-quality reference genome for the fission yeast Schizosaccharomyces osmophilus.</title>
        <authorList>
            <person name="Jia G.S."/>
            <person name="Zhang W.C."/>
            <person name="Liang Y."/>
            <person name="Liu X.H."/>
            <person name="Rhind N."/>
            <person name="Pidoux A."/>
            <person name="Brysch-Herzberg M."/>
            <person name="Du L.L."/>
        </authorList>
    </citation>
    <scope>NUCLEOTIDE SEQUENCE [LARGE SCALE GENOMIC DNA]</scope>
    <source>
        <strain evidence="3 4">CBS 15793</strain>
    </source>
</reference>
<dbReference type="InterPro" id="IPR041898">
    <property type="entry name" value="MAGE_WH1"/>
</dbReference>
<feature type="domain" description="MAGE" evidence="2">
    <location>
        <begin position="103"/>
        <end position="301"/>
    </location>
</feature>
<dbReference type="Gene3D" id="1.10.10.1200">
    <property type="entry name" value="MAGE homology domain, winged helix WH1 motif"/>
    <property type="match status" value="1"/>
</dbReference>
<proteinExistence type="predicted"/>
<name>A0AAF0AWR6_9SCHI</name>
<dbReference type="InterPro" id="IPR037445">
    <property type="entry name" value="MAGE"/>
</dbReference>
<protein>
    <submittedName>
        <fullName evidence="3">Smc5-6 complex non-SMC MAGE family subunit Nse3</fullName>
    </submittedName>
</protein>
<dbReference type="GeneID" id="80877993"/>
<dbReference type="InterPro" id="IPR041899">
    <property type="entry name" value="MAGE_WH2"/>
</dbReference>
<evidence type="ECO:0000313" key="3">
    <source>
        <dbReference type="EMBL" id="WBW75031.1"/>
    </source>
</evidence>
<dbReference type="AlphaFoldDB" id="A0AAF0AWR6"/>
<keyword evidence="4" id="KW-1185">Reference proteome</keyword>
<organism evidence="3 4">
    <name type="scientific">Schizosaccharomyces osmophilus</name>
    <dbReference type="NCBI Taxonomy" id="2545709"/>
    <lineage>
        <taxon>Eukaryota</taxon>
        <taxon>Fungi</taxon>
        <taxon>Dikarya</taxon>
        <taxon>Ascomycota</taxon>
        <taxon>Taphrinomycotina</taxon>
        <taxon>Schizosaccharomycetes</taxon>
        <taxon>Schizosaccharomycetales</taxon>
        <taxon>Schizosaccharomycetaceae</taxon>
        <taxon>Schizosaccharomyces</taxon>
    </lineage>
</organism>
<evidence type="ECO:0000256" key="1">
    <source>
        <dbReference type="SAM" id="MobiDB-lite"/>
    </source>
</evidence>
<dbReference type="KEGG" id="som:SOMG_04520"/>
<dbReference type="Pfam" id="PF01454">
    <property type="entry name" value="MAGE"/>
    <property type="match status" value="1"/>
</dbReference>
<feature type="compositionally biased region" description="Acidic residues" evidence="1">
    <location>
        <begin position="32"/>
        <end position="52"/>
    </location>
</feature>
<dbReference type="GO" id="GO:0005634">
    <property type="term" value="C:nucleus"/>
    <property type="evidence" value="ECO:0007669"/>
    <property type="project" value="TreeGrafter"/>
</dbReference>
<dbReference type="SMART" id="SM01373">
    <property type="entry name" value="MAGE"/>
    <property type="match status" value="1"/>
</dbReference>
<dbReference type="PANTHER" id="PTHR11736">
    <property type="entry name" value="MELANOMA-ASSOCIATED ANTIGEN MAGE ANTIGEN"/>
    <property type="match status" value="1"/>
</dbReference>